<evidence type="ECO:0000256" key="6">
    <source>
        <dbReference type="ARBA" id="ARBA00023016"/>
    </source>
</evidence>
<evidence type="ECO:0000256" key="10">
    <source>
        <dbReference type="HAMAP-Rule" id="MF_00505"/>
    </source>
</evidence>
<evidence type="ECO:0000313" key="13">
    <source>
        <dbReference type="EMBL" id="KEJ91978.1"/>
    </source>
</evidence>
<feature type="binding site" evidence="11">
    <location>
        <position position="97"/>
    </location>
    <ligand>
        <name>ATP</name>
        <dbReference type="ChEBI" id="CHEBI:30616"/>
    </ligand>
</feature>
<dbReference type="GO" id="GO:0005524">
    <property type="term" value="F:ATP binding"/>
    <property type="evidence" value="ECO:0007669"/>
    <property type="project" value="UniProtKB-UniRule"/>
</dbReference>
<dbReference type="Pfam" id="PF13589">
    <property type="entry name" value="HATPase_c_3"/>
    <property type="match status" value="1"/>
</dbReference>
<comment type="similarity">
    <text evidence="2 10">Belongs to the heat shock protein 90 family.</text>
</comment>
<dbReference type="SUPFAM" id="SSF55874">
    <property type="entry name" value="ATPase domain of HSP90 chaperone/DNA topoisomerase II/histidine kinase"/>
    <property type="match status" value="1"/>
</dbReference>
<dbReference type="Gene3D" id="3.30.565.10">
    <property type="entry name" value="Histidine kinase-like ATPase, C-terminal domain"/>
    <property type="match status" value="1"/>
</dbReference>
<feature type="binding site" evidence="11">
    <location>
        <begin position="98"/>
        <end position="99"/>
    </location>
    <ligand>
        <name>ATP</name>
        <dbReference type="ChEBI" id="CHEBI:30616"/>
    </ligand>
</feature>
<dbReference type="GO" id="GO:0005737">
    <property type="term" value="C:cytoplasm"/>
    <property type="evidence" value="ECO:0007669"/>
    <property type="project" value="UniProtKB-SubCell"/>
</dbReference>
<dbReference type="EMBL" id="JMKI01000036">
    <property type="protein sequence ID" value="KEJ91978.1"/>
    <property type="molecule type" value="Genomic_DNA"/>
</dbReference>
<feature type="binding site" evidence="11">
    <location>
        <position position="36"/>
    </location>
    <ligand>
        <name>ATP</name>
        <dbReference type="ChEBI" id="CHEBI:30616"/>
    </ligand>
</feature>
<dbReference type="SUPFAM" id="SSF54211">
    <property type="entry name" value="Ribosomal protein S5 domain 2-like"/>
    <property type="match status" value="1"/>
</dbReference>
<dbReference type="OrthoDB" id="9802640at2"/>
<evidence type="ECO:0000256" key="9">
    <source>
        <dbReference type="ARBA" id="ARBA00070675"/>
    </source>
</evidence>
<dbReference type="GeneID" id="90983874"/>
<dbReference type="PANTHER" id="PTHR11528">
    <property type="entry name" value="HEAT SHOCK PROTEIN 90 FAMILY MEMBER"/>
    <property type="match status" value="1"/>
</dbReference>
<dbReference type="InterPro" id="IPR037196">
    <property type="entry name" value="HSP90_C"/>
</dbReference>
<dbReference type="RefSeq" id="WP_037976696.1">
    <property type="nucleotide sequence ID" value="NZ_JMKI01000036.1"/>
</dbReference>
<dbReference type="CDD" id="cd16927">
    <property type="entry name" value="HATPase_Hsp90-like"/>
    <property type="match status" value="1"/>
</dbReference>
<feature type="region of interest" description="A; substrate-binding" evidence="10">
    <location>
        <begin position="1"/>
        <end position="341"/>
    </location>
</feature>
<comment type="caution">
    <text evidence="13">The sequence shown here is derived from an EMBL/GenBank/DDBJ whole genome shotgun (WGS) entry which is preliminary data.</text>
</comment>
<dbReference type="SUPFAM" id="SSF110942">
    <property type="entry name" value="HSP90 C-terminal domain"/>
    <property type="match status" value="1"/>
</dbReference>
<evidence type="ECO:0000256" key="11">
    <source>
        <dbReference type="PIRSR" id="PIRSR002583-1"/>
    </source>
</evidence>
<dbReference type="STRING" id="2754.EH55_06225"/>
<dbReference type="eggNOG" id="COG0326">
    <property type="taxonomic scope" value="Bacteria"/>
</dbReference>
<proteinExistence type="inferred from homology"/>
<feature type="region of interest" description="C" evidence="10">
    <location>
        <begin position="552"/>
        <end position="625"/>
    </location>
</feature>
<dbReference type="FunFam" id="3.30.230.80:FF:000002">
    <property type="entry name" value="Molecular chaperone HtpG"/>
    <property type="match status" value="1"/>
</dbReference>
<keyword evidence="3 10" id="KW-0963">Cytoplasm</keyword>
<evidence type="ECO:0000256" key="8">
    <source>
        <dbReference type="ARBA" id="ARBA00058590"/>
    </source>
</evidence>
<keyword evidence="4 10" id="KW-0547">Nucleotide-binding</keyword>
<evidence type="ECO:0000256" key="7">
    <source>
        <dbReference type="ARBA" id="ARBA00023186"/>
    </source>
</evidence>
<feature type="binding site" evidence="11">
    <location>
        <position position="32"/>
    </location>
    <ligand>
        <name>ATP</name>
        <dbReference type="ChEBI" id="CHEBI:30616"/>
    </ligand>
</feature>
<dbReference type="AlphaFoldDB" id="A0A073INP7"/>
<dbReference type="NCBIfam" id="NF003555">
    <property type="entry name" value="PRK05218.1"/>
    <property type="match status" value="1"/>
</dbReference>
<evidence type="ECO:0000256" key="1">
    <source>
        <dbReference type="ARBA" id="ARBA00004496"/>
    </source>
</evidence>
<dbReference type="HAMAP" id="MF_00505">
    <property type="entry name" value="HSP90"/>
    <property type="match status" value="1"/>
</dbReference>
<name>A0A073INP7_9BACT</name>
<evidence type="ECO:0000256" key="3">
    <source>
        <dbReference type="ARBA" id="ARBA00022490"/>
    </source>
</evidence>
<accession>A0A073INP7</accession>
<evidence type="ECO:0000256" key="2">
    <source>
        <dbReference type="ARBA" id="ARBA00008239"/>
    </source>
</evidence>
<dbReference type="InterPro" id="IPR001404">
    <property type="entry name" value="Hsp90_fam"/>
</dbReference>
<dbReference type="Gene3D" id="3.30.230.80">
    <property type="match status" value="1"/>
</dbReference>
<dbReference type="SMART" id="SM00387">
    <property type="entry name" value="HATPase_c"/>
    <property type="match status" value="1"/>
</dbReference>
<dbReference type="GO" id="GO:0016887">
    <property type="term" value="F:ATP hydrolysis activity"/>
    <property type="evidence" value="ECO:0007669"/>
    <property type="project" value="InterPro"/>
</dbReference>
<feature type="binding site" evidence="11">
    <location>
        <begin position="121"/>
        <end position="126"/>
    </location>
    <ligand>
        <name>ATP</name>
        <dbReference type="ChEBI" id="CHEBI:30616"/>
    </ligand>
</feature>
<gene>
    <name evidence="10" type="primary">htpG</name>
    <name evidence="13" type="ORF">EH55_06225</name>
</gene>
<evidence type="ECO:0000256" key="5">
    <source>
        <dbReference type="ARBA" id="ARBA00022840"/>
    </source>
</evidence>
<dbReference type="Gene3D" id="3.40.50.11260">
    <property type="match status" value="1"/>
</dbReference>
<dbReference type="PIRSF" id="PIRSF002583">
    <property type="entry name" value="Hsp90"/>
    <property type="match status" value="1"/>
</dbReference>
<evidence type="ECO:0000256" key="4">
    <source>
        <dbReference type="ARBA" id="ARBA00022741"/>
    </source>
</evidence>
<dbReference type="Proteomes" id="UP000027665">
    <property type="component" value="Unassembled WGS sequence"/>
</dbReference>
<keyword evidence="14" id="KW-1185">Reference proteome</keyword>
<sequence>MAEKREFQSEAKQVLELMINSVYSNPDIFVRELISNASDAIDKLRIESLSKPELAGYAKNGRIDVTIDKESGTLTFSDNGIGMNKEELVSFLGTIAKSGTNEFIRAMQEAKSGSAGNLIGQFGVGFYSAFIAADNVTVDTMKAGEDKAWKWESTGDGTFTIDDGSRASNGSTITLHIKKDEKKDEEEGELKDYLSEWTIRGIIREYSDFVSYPIYLTEKGREKKEDEKEEPVNSMKALWTRPQKDIKDEEFNEFYRHISHDWEDPMERIYYRAEGTCEFTALLFIPSRQPMDLFYQDGRHGVQLYIRRVFIMNDCKELIPQYLRFVKGVVDSEDLSLNVSREMLQQDRMASQIKSSLVRKILDTLAKMKKEKGEEFAKFWQTFGIVLKEGIISDLRHRDELIKLCVFESSEGKKTSVEDYIVNMPAGQDKIYYLTGSSLKNLQNSPKLEAFKKKGVNVLLLSDPVDEIWVNHARKYDKYDFVSAAAENLSLPEGEKKEEKNNVEIEKSGLVKKIKDALGALVEDVKISDRLVDSPVCFVQKGEEISPQMRNFFKSMGQEVPEEKRVMEINADNALIKKIALESEKEGFDAVDWSNLLYGLASIADGEPVADGKKFTALVGKLLER</sequence>
<dbReference type="Gene3D" id="1.20.120.790">
    <property type="entry name" value="Heat shock protein 90, C-terminal domain"/>
    <property type="match status" value="1"/>
</dbReference>
<evidence type="ECO:0000259" key="12">
    <source>
        <dbReference type="SMART" id="SM00387"/>
    </source>
</evidence>
<dbReference type="PRINTS" id="PR00775">
    <property type="entry name" value="HEATSHOCK90"/>
</dbReference>
<protein>
    <recommendedName>
        <fullName evidence="9 10">Chaperone protein HtpG</fullName>
    </recommendedName>
    <alternativeName>
        <fullName evidence="10">Heat shock protein HtpG</fullName>
    </alternativeName>
    <alternativeName>
        <fullName evidence="10">High temperature protein G</fullName>
    </alternativeName>
</protein>
<keyword evidence="6 10" id="KW-0346">Stress response</keyword>
<comment type="subunit">
    <text evidence="10">Homodimer.</text>
</comment>
<feature type="binding site" evidence="11">
    <location>
        <position position="341"/>
    </location>
    <ligand>
        <name>ATP</name>
        <dbReference type="ChEBI" id="CHEBI:30616"/>
    </ligand>
</feature>
<comment type="subcellular location">
    <subcellularLocation>
        <location evidence="1 10">Cytoplasm</location>
    </subcellularLocation>
</comment>
<evidence type="ECO:0000313" key="14">
    <source>
        <dbReference type="Proteomes" id="UP000027665"/>
    </source>
</evidence>
<dbReference type="InterPro" id="IPR020575">
    <property type="entry name" value="Hsp90_N"/>
</dbReference>
<dbReference type="InterPro" id="IPR036890">
    <property type="entry name" value="HATPase_C_sf"/>
</dbReference>
<feature type="binding site" evidence="11">
    <location>
        <position position="83"/>
    </location>
    <ligand>
        <name>ATP</name>
        <dbReference type="ChEBI" id="CHEBI:30616"/>
    </ligand>
</feature>
<dbReference type="GO" id="GO:0051082">
    <property type="term" value="F:unfolded protein binding"/>
    <property type="evidence" value="ECO:0007669"/>
    <property type="project" value="UniProtKB-UniRule"/>
</dbReference>
<dbReference type="InterPro" id="IPR003594">
    <property type="entry name" value="HATPase_dom"/>
</dbReference>
<feature type="binding site" evidence="11">
    <location>
        <position position="78"/>
    </location>
    <ligand>
        <name>ATP</name>
        <dbReference type="ChEBI" id="CHEBI:30616"/>
    </ligand>
</feature>
<dbReference type="PATRIC" id="fig|2754.20.peg.1506"/>
<dbReference type="Pfam" id="PF00183">
    <property type="entry name" value="HSP90"/>
    <property type="match status" value="1"/>
</dbReference>
<reference evidence="13 14" key="1">
    <citation type="submission" date="2014-04" db="EMBL/GenBank/DDBJ databases">
        <title>Draft Genome Sequence of Synergistes jonesii.</title>
        <authorList>
            <person name="Coil D.A."/>
            <person name="Eisen J.A."/>
            <person name="Holland-Moritz H.E."/>
        </authorList>
    </citation>
    <scope>NUCLEOTIDE SEQUENCE [LARGE SCALE GENOMIC DNA]</scope>
    <source>
        <strain evidence="13 14">78-1</strain>
    </source>
</reference>
<keyword evidence="7 10" id="KW-0143">Chaperone</keyword>
<comment type="caution">
    <text evidence="10">Lacks conserved residue(s) required for the propagation of feature annotation.</text>
</comment>
<dbReference type="GO" id="GO:0140662">
    <property type="term" value="F:ATP-dependent protein folding chaperone"/>
    <property type="evidence" value="ECO:0007669"/>
    <property type="project" value="InterPro"/>
</dbReference>
<organism evidence="13 14">
    <name type="scientific">Synergistes jonesii</name>
    <dbReference type="NCBI Taxonomy" id="2754"/>
    <lineage>
        <taxon>Bacteria</taxon>
        <taxon>Thermotogati</taxon>
        <taxon>Synergistota</taxon>
        <taxon>Synergistia</taxon>
        <taxon>Synergistales</taxon>
        <taxon>Synergistaceae</taxon>
        <taxon>Synergistes</taxon>
    </lineage>
</organism>
<keyword evidence="5 10" id="KW-0067">ATP-binding</keyword>
<comment type="function">
    <text evidence="8 10">Molecular chaperone. Has ATPase activity.</text>
</comment>
<dbReference type="FunFam" id="3.30.565.10:FF:000009">
    <property type="entry name" value="Molecular chaperone HtpG"/>
    <property type="match status" value="1"/>
</dbReference>
<feature type="domain" description="Histidine kinase/HSP90-like ATPase" evidence="12">
    <location>
        <begin position="25"/>
        <end position="181"/>
    </location>
</feature>
<dbReference type="InterPro" id="IPR020568">
    <property type="entry name" value="Ribosomal_Su5_D2-typ_SF"/>
</dbReference>